<evidence type="ECO:0000259" key="2">
    <source>
        <dbReference type="PROSITE" id="PS50209"/>
    </source>
</evidence>
<feature type="region of interest" description="Disordered" evidence="1">
    <location>
        <begin position="88"/>
        <end position="127"/>
    </location>
</feature>
<dbReference type="GO" id="GO:0042981">
    <property type="term" value="P:regulation of apoptotic process"/>
    <property type="evidence" value="ECO:0007669"/>
    <property type="project" value="InterPro"/>
</dbReference>
<dbReference type="InterPro" id="IPR037939">
    <property type="entry name" value="CRADD"/>
</dbReference>
<feature type="compositionally biased region" description="Polar residues" evidence="1">
    <location>
        <begin position="117"/>
        <end position="127"/>
    </location>
</feature>
<dbReference type="InterPro" id="IPR001315">
    <property type="entry name" value="CARD"/>
</dbReference>
<reference evidence="4" key="1">
    <citation type="submission" date="2015-02" db="EMBL/GenBank/DDBJ databases">
        <title>Genome sequencing for Strongylocentrotus purpuratus.</title>
        <authorList>
            <person name="Murali S."/>
            <person name="Liu Y."/>
            <person name="Vee V."/>
            <person name="English A."/>
            <person name="Wang M."/>
            <person name="Skinner E."/>
            <person name="Han Y."/>
            <person name="Muzny D.M."/>
            <person name="Worley K.C."/>
            <person name="Gibbs R.A."/>
        </authorList>
    </citation>
    <scope>NUCLEOTIDE SEQUENCE</scope>
</reference>
<dbReference type="GO" id="GO:0002020">
    <property type="term" value="F:protease binding"/>
    <property type="evidence" value="ECO:0007669"/>
    <property type="project" value="InterPro"/>
</dbReference>
<dbReference type="Pfam" id="PF00619">
    <property type="entry name" value="CARD"/>
    <property type="match status" value="1"/>
</dbReference>
<dbReference type="CDD" id="cd01671">
    <property type="entry name" value="CARD"/>
    <property type="match status" value="1"/>
</dbReference>
<dbReference type="OrthoDB" id="10031931at2759"/>
<dbReference type="KEGG" id="spu:115921560"/>
<dbReference type="PANTHER" id="PTHR15034:SF5">
    <property type="entry name" value="DEATH DOMAIN-CONTAINING PROTEIN CRADD"/>
    <property type="match status" value="1"/>
</dbReference>
<dbReference type="Gene3D" id="1.10.533.10">
    <property type="entry name" value="Death Domain, Fas"/>
    <property type="match status" value="1"/>
</dbReference>
<accession>A0A7M7NDQ4</accession>
<name>A0A7M7NDQ4_STRPU</name>
<feature type="domain" description="CARD" evidence="2">
    <location>
        <begin position="1"/>
        <end position="90"/>
    </location>
</feature>
<dbReference type="SUPFAM" id="SSF47986">
    <property type="entry name" value="DEATH domain"/>
    <property type="match status" value="1"/>
</dbReference>
<dbReference type="Proteomes" id="UP000007110">
    <property type="component" value="Unassembled WGS sequence"/>
</dbReference>
<protein>
    <recommendedName>
        <fullName evidence="2">CARD domain-containing protein</fullName>
    </recommendedName>
</protein>
<evidence type="ECO:0000256" key="1">
    <source>
        <dbReference type="SAM" id="MobiDB-lite"/>
    </source>
</evidence>
<dbReference type="PANTHER" id="PTHR15034">
    <property type="entry name" value="DEATH DOMAIN-CONTAINING PROTEIN CRADD"/>
    <property type="match status" value="1"/>
</dbReference>
<sequence length="127" mass="14028">MEQADRKTIKRNMVILSKDMDFVGVTPALLARGIFENHHIDKFDSKPSKKEKNMALLMDIETRGPRAFTSLIESLIEANQKHLAQKLGYSASGPSQGRMGQAQAKTAHVNRPAPFGQPTQQVPEGNS</sequence>
<dbReference type="SMART" id="SM00114">
    <property type="entry name" value="CARD"/>
    <property type="match status" value="1"/>
</dbReference>
<evidence type="ECO:0000313" key="3">
    <source>
        <dbReference type="EnsemblMetazoa" id="XP_030834965"/>
    </source>
</evidence>
<dbReference type="RefSeq" id="XP_030834965.1">
    <property type="nucleotide sequence ID" value="XM_030979105.1"/>
</dbReference>
<dbReference type="InParanoid" id="A0A7M7NDQ4"/>
<dbReference type="FunFam" id="1.10.533.10:FF:000114">
    <property type="entry name" value="Caspase Dronc"/>
    <property type="match status" value="1"/>
</dbReference>
<organism evidence="3 4">
    <name type="scientific">Strongylocentrotus purpuratus</name>
    <name type="common">Purple sea urchin</name>
    <dbReference type="NCBI Taxonomy" id="7668"/>
    <lineage>
        <taxon>Eukaryota</taxon>
        <taxon>Metazoa</taxon>
        <taxon>Echinodermata</taxon>
        <taxon>Eleutherozoa</taxon>
        <taxon>Echinozoa</taxon>
        <taxon>Echinoidea</taxon>
        <taxon>Euechinoidea</taxon>
        <taxon>Echinacea</taxon>
        <taxon>Camarodonta</taxon>
        <taxon>Echinidea</taxon>
        <taxon>Strongylocentrotidae</taxon>
        <taxon>Strongylocentrotus</taxon>
    </lineage>
</organism>
<dbReference type="AlphaFoldDB" id="A0A7M7NDQ4"/>
<dbReference type="OMA" id="FTHMMIE"/>
<dbReference type="PROSITE" id="PS50209">
    <property type="entry name" value="CARD"/>
    <property type="match status" value="1"/>
</dbReference>
<dbReference type="EnsemblMetazoa" id="XM_030979105">
    <property type="protein sequence ID" value="XP_030834965"/>
    <property type="gene ID" value="LOC115921560"/>
</dbReference>
<dbReference type="InterPro" id="IPR011029">
    <property type="entry name" value="DEATH-like_dom_sf"/>
</dbReference>
<reference evidence="3" key="2">
    <citation type="submission" date="2021-01" db="UniProtKB">
        <authorList>
            <consortium name="EnsemblMetazoa"/>
        </authorList>
    </citation>
    <scope>IDENTIFICATION</scope>
</reference>
<dbReference type="GO" id="GO:0070513">
    <property type="term" value="F:death domain binding"/>
    <property type="evidence" value="ECO:0007669"/>
    <property type="project" value="InterPro"/>
</dbReference>
<dbReference type="GeneID" id="115921560"/>
<keyword evidence="4" id="KW-1185">Reference proteome</keyword>
<proteinExistence type="predicted"/>
<evidence type="ECO:0000313" key="4">
    <source>
        <dbReference type="Proteomes" id="UP000007110"/>
    </source>
</evidence>